<evidence type="ECO:0000256" key="2">
    <source>
        <dbReference type="ARBA" id="ARBA00023015"/>
    </source>
</evidence>
<dbReference type="Proteomes" id="UP000198885">
    <property type="component" value="Unassembled WGS sequence"/>
</dbReference>
<accession>A0A1H9VKB3</accession>
<evidence type="ECO:0000256" key="1">
    <source>
        <dbReference type="ARBA" id="ARBA00009437"/>
    </source>
</evidence>
<gene>
    <name evidence="6" type="ORF">SAMN04490244_107178</name>
</gene>
<dbReference type="PANTHER" id="PTHR30419:SF8">
    <property type="entry name" value="NITROGEN ASSIMILATION TRANSCRIPTIONAL ACTIVATOR-RELATED"/>
    <property type="match status" value="1"/>
</dbReference>
<dbReference type="RefSeq" id="WP_092694440.1">
    <property type="nucleotide sequence ID" value="NZ_FOGU01000007.1"/>
</dbReference>
<dbReference type="InterPro" id="IPR036388">
    <property type="entry name" value="WH-like_DNA-bd_sf"/>
</dbReference>
<proteinExistence type="inferred from homology"/>
<dbReference type="SUPFAM" id="SSF53850">
    <property type="entry name" value="Periplasmic binding protein-like II"/>
    <property type="match status" value="1"/>
</dbReference>
<dbReference type="SUPFAM" id="SSF46785">
    <property type="entry name" value="Winged helix' DNA-binding domain"/>
    <property type="match status" value="1"/>
</dbReference>
<dbReference type="PRINTS" id="PR00039">
    <property type="entry name" value="HTHLYSR"/>
</dbReference>
<keyword evidence="7" id="KW-1185">Reference proteome</keyword>
<evidence type="ECO:0000313" key="6">
    <source>
        <dbReference type="EMBL" id="SES22032.1"/>
    </source>
</evidence>
<comment type="similarity">
    <text evidence="1">Belongs to the LysR transcriptional regulatory family.</text>
</comment>
<dbReference type="PROSITE" id="PS50931">
    <property type="entry name" value="HTH_LYSR"/>
    <property type="match status" value="1"/>
</dbReference>
<name>A0A1H9VKB3_9RHOB</name>
<dbReference type="EMBL" id="FOGU01000007">
    <property type="protein sequence ID" value="SES22032.1"/>
    <property type="molecule type" value="Genomic_DNA"/>
</dbReference>
<dbReference type="GO" id="GO:0003700">
    <property type="term" value="F:DNA-binding transcription factor activity"/>
    <property type="evidence" value="ECO:0007669"/>
    <property type="project" value="InterPro"/>
</dbReference>
<dbReference type="OrthoDB" id="9811588at2"/>
<dbReference type="InterPro" id="IPR005119">
    <property type="entry name" value="LysR_subst-bd"/>
</dbReference>
<organism evidence="6 7">
    <name type="scientific">Tranquillimonas rosea</name>
    <dbReference type="NCBI Taxonomy" id="641238"/>
    <lineage>
        <taxon>Bacteria</taxon>
        <taxon>Pseudomonadati</taxon>
        <taxon>Pseudomonadota</taxon>
        <taxon>Alphaproteobacteria</taxon>
        <taxon>Rhodobacterales</taxon>
        <taxon>Roseobacteraceae</taxon>
        <taxon>Tranquillimonas</taxon>
    </lineage>
</organism>
<evidence type="ECO:0000256" key="4">
    <source>
        <dbReference type="ARBA" id="ARBA00023163"/>
    </source>
</evidence>
<dbReference type="Pfam" id="PF03466">
    <property type="entry name" value="LysR_substrate"/>
    <property type="match status" value="1"/>
</dbReference>
<evidence type="ECO:0000259" key="5">
    <source>
        <dbReference type="PROSITE" id="PS50931"/>
    </source>
</evidence>
<dbReference type="AlphaFoldDB" id="A0A1H9VKB3"/>
<evidence type="ECO:0000256" key="3">
    <source>
        <dbReference type="ARBA" id="ARBA00023125"/>
    </source>
</evidence>
<dbReference type="InterPro" id="IPR036390">
    <property type="entry name" value="WH_DNA-bd_sf"/>
</dbReference>
<dbReference type="Gene3D" id="3.40.190.10">
    <property type="entry name" value="Periplasmic binding protein-like II"/>
    <property type="match status" value="2"/>
</dbReference>
<dbReference type="GO" id="GO:0003677">
    <property type="term" value="F:DNA binding"/>
    <property type="evidence" value="ECO:0007669"/>
    <property type="project" value="UniProtKB-KW"/>
</dbReference>
<dbReference type="FunFam" id="1.10.10.10:FF:000001">
    <property type="entry name" value="LysR family transcriptional regulator"/>
    <property type="match status" value="1"/>
</dbReference>
<dbReference type="CDD" id="cd08440">
    <property type="entry name" value="PBP2_LTTR_like_4"/>
    <property type="match status" value="1"/>
</dbReference>
<keyword evidence="3 6" id="KW-0238">DNA-binding</keyword>
<dbReference type="InterPro" id="IPR000847">
    <property type="entry name" value="LysR_HTH_N"/>
</dbReference>
<reference evidence="6 7" key="1">
    <citation type="submission" date="2016-10" db="EMBL/GenBank/DDBJ databases">
        <authorList>
            <person name="de Groot N.N."/>
        </authorList>
    </citation>
    <scope>NUCLEOTIDE SEQUENCE [LARGE SCALE GENOMIC DNA]</scope>
    <source>
        <strain evidence="6 7">DSM 23042</strain>
    </source>
</reference>
<feature type="domain" description="HTH lysR-type" evidence="5">
    <location>
        <begin position="6"/>
        <end position="63"/>
    </location>
</feature>
<dbReference type="GO" id="GO:0005829">
    <property type="term" value="C:cytosol"/>
    <property type="evidence" value="ECO:0007669"/>
    <property type="project" value="TreeGrafter"/>
</dbReference>
<dbReference type="PANTHER" id="PTHR30419">
    <property type="entry name" value="HTH-TYPE TRANSCRIPTIONAL REGULATOR YBHD"/>
    <property type="match status" value="1"/>
</dbReference>
<keyword evidence="2" id="KW-0805">Transcription regulation</keyword>
<dbReference type="Gene3D" id="1.10.10.10">
    <property type="entry name" value="Winged helix-like DNA-binding domain superfamily/Winged helix DNA-binding domain"/>
    <property type="match status" value="1"/>
</dbReference>
<dbReference type="Pfam" id="PF00126">
    <property type="entry name" value="HTH_1"/>
    <property type="match status" value="1"/>
</dbReference>
<protein>
    <submittedName>
        <fullName evidence="6">DNA-binding transcriptional regulator, LysR family</fullName>
    </submittedName>
</protein>
<dbReference type="STRING" id="641238.SAMN04490244_107178"/>
<keyword evidence="4" id="KW-0804">Transcription</keyword>
<dbReference type="InterPro" id="IPR050950">
    <property type="entry name" value="HTH-type_LysR_regulators"/>
</dbReference>
<sequence>MELTNTTLSDFRAVMALIDAGTFRGAAERLGLSPSALSRQITGLETRLGVRLFDRDTRNVHTTASGEAFGRVARRMLYTVEDGMAEFEAYVSSRQGRLTIAGLPSVTAGLLPRLIGAFSVEHPGIDLRILDALSGSVLEAVESGIADLGFAAGTVSTRSRMHFEPLFDDEFVAIGHPDGPLAENRGYAWAEILEMPIIAMAEGTSVRELIDGACLRHGTSLSPRFEVAHLATAGALVSAALGVTALPTMTLPVLNMASLIQRPITDFGAKRRIGLVRRTGRTLSPPAAAFTELVKRSRLVR</sequence>
<evidence type="ECO:0000313" key="7">
    <source>
        <dbReference type="Proteomes" id="UP000198885"/>
    </source>
</evidence>